<reference evidence="2 3" key="1">
    <citation type="submission" date="2020-04" db="EMBL/GenBank/DDBJ databases">
        <title>Perkinsus olseni comparative genomics.</title>
        <authorList>
            <person name="Bogema D.R."/>
        </authorList>
    </citation>
    <scope>NUCLEOTIDE SEQUENCE [LARGE SCALE GENOMIC DNA]</scope>
    <source>
        <strain evidence="2 3">ATCC PRA-207</strain>
    </source>
</reference>
<feature type="region of interest" description="Disordered" evidence="1">
    <location>
        <begin position="78"/>
        <end position="119"/>
    </location>
</feature>
<evidence type="ECO:0000313" key="2">
    <source>
        <dbReference type="EMBL" id="KAF4759072.1"/>
    </source>
</evidence>
<sequence>SARGRLEGGTEVSEGMAPAAALISLPIRRRSEGSVDFFATDDEHLRDVDESSHHFSTELWPQGDDQTVVAELRGEDQETAVKGEAYSNPNSDFVEEKSSGRDLPDSNAPQGPSEAPEHP</sequence>
<feature type="non-terminal residue" evidence="2">
    <location>
        <position position="1"/>
    </location>
</feature>
<proteinExistence type="predicted"/>
<keyword evidence="3" id="KW-1185">Reference proteome</keyword>
<name>A0A7J6UPB1_PEROL</name>
<feature type="non-terminal residue" evidence="2">
    <location>
        <position position="119"/>
    </location>
</feature>
<dbReference type="AlphaFoldDB" id="A0A7J6UPB1"/>
<evidence type="ECO:0000256" key="1">
    <source>
        <dbReference type="SAM" id="MobiDB-lite"/>
    </source>
</evidence>
<dbReference type="Proteomes" id="UP000553632">
    <property type="component" value="Unassembled WGS sequence"/>
</dbReference>
<accession>A0A7J6UPB1</accession>
<evidence type="ECO:0000313" key="3">
    <source>
        <dbReference type="Proteomes" id="UP000553632"/>
    </source>
</evidence>
<protein>
    <submittedName>
        <fullName evidence="2">Uncharacterized protein</fullName>
    </submittedName>
</protein>
<organism evidence="2 3">
    <name type="scientific">Perkinsus olseni</name>
    <name type="common">Perkinsus atlanticus</name>
    <dbReference type="NCBI Taxonomy" id="32597"/>
    <lineage>
        <taxon>Eukaryota</taxon>
        <taxon>Sar</taxon>
        <taxon>Alveolata</taxon>
        <taxon>Perkinsozoa</taxon>
        <taxon>Perkinsea</taxon>
        <taxon>Perkinsida</taxon>
        <taxon>Perkinsidae</taxon>
        <taxon>Perkinsus</taxon>
    </lineage>
</organism>
<gene>
    <name evidence="2" type="ORF">FOZ63_024037</name>
</gene>
<feature type="compositionally biased region" description="Basic and acidic residues" evidence="1">
    <location>
        <begin position="94"/>
        <end position="104"/>
    </location>
</feature>
<comment type="caution">
    <text evidence="2">The sequence shown here is derived from an EMBL/GenBank/DDBJ whole genome shotgun (WGS) entry which is preliminary data.</text>
</comment>
<dbReference type="EMBL" id="JABANO010000625">
    <property type="protein sequence ID" value="KAF4759072.1"/>
    <property type="molecule type" value="Genomic_DNA"/>
</dbReference>